<name>A0ABY7CHX1_9BASI</name>
<organism evidence="1 2">
    <name type="scientific">Puccinia triticina</name>
    <dbReference type="NCBI Taxonomy" id="208348"/>
    <lineage>
        <taxon>Eukaryota</taxon>
        <taxon>Fungi</taxon>
        <taxon>Dikarya</taxon>
        <taxon>Basidiomycota</taxon>
        <taxon>Pucciniomycotina</taxon>
        <taxon>Pucciniomycetes</taxon>
        <taxon>Pucciniales</taxon>
        <taxon>Pucciniaceae</taxon>
        <taxon>Puccinia</taxon>
    </lineage>
</organism>
<keyword evidence="2" id="KW-1185">Reference proteome</keyword>
<sequence length="107" mass="11588">MIHALSKPQKKPVSQKSIMVLTKHTLLFLALKALLYLSVVAKTPSLYKRALKIGNCSPKIEIANGSFAVTDKNLKKAVGPRGGGKELLEAICKALEDPKTCDFISLP</sequence>
<evidence type="ECO:0000313" key="2">
    <source>
        <dbReference type="Proteomes" id="UP001164743"/>
    </source>
</evidence>
<gene>
    <name evidence="1" type="ORF">PtA15_4A518</name>
</gene>
<accession>A0ABY7CHX1</accession>
<dbReference type="Proteomes" id="UP001164743">
    <property type="component" value="Chromosome 4A"/>
</dbReference>
<proteinExistence type="predicted"/>
<dbReference type="RefSeq" id="XP_053019622.1">
    <property type="nucleotide sequence ID" value="XM_053168410.1"/>
</dbReference>
<evidence type="ECO:0000313" key="1">
    <source>
        <dbReference type="EMBL" id="WAQ84067.1"/>
    </source>
</evidence>
<dbReference type="GeneID" id="77809305"/>
<reference evidence="1" key="1">
    <citation type="submission" date="2022-10" db="EMBL/GenBank/DDBJ databases">
        <title>Puccinia triticina Genome sequencing and assembly.</title>
        <authorList>
            <person name="Li C."/>
        </authorList>
    </citation>
    <scope>NUCLEOTIDE SEQUENCE</scope>
    <source>
        <strain evidence="1">Pt15</strain>
    </source>
</reference>
<protein>
    <submittedName>
        <fullName evidence="1">Uncharacterized protein</fullName>
    </submittedName>
</protein>
<dbReference type="EMBL" id="CP110424">
    <property type="protein sequence ID" value="WAQ84067.1"/>
    <property type="molecule type" value="Genomic_DNA"/>
</dbReference>